<dbReference type="HOGENOM" id="CLU_665019_0_0_2"/>
<evidence type="ECO:0000259" key="1">
    <source>
        <dbReference type="Pfam" id="PF01507"/>
    </source>
</evidence>
<protein>
    <submittedName>
        <fullName evidence="2">Phosphoadenosine phosphosulfate reductase</fullName>
    </submittedName>
</protein>
<evidence type="ECO:0000313" key="3">
    <source>
        <dbReference type="Proteomes" id="UP000001694"/>
    </source>
</evidence>
<dbReference type="eggNOG" id="arCOG00073">
    <property type="taxonomic scope" value="Archaea"/>
</dbReference>
<name>B1YE28_PYRNV</name>
<dbReference type="PANTHER" id="PTHR43196:SF2">
    <property type="entry name" value="PHOSPHOADENOSINE PHOSPHOSULFATE REDUCTASE"/>
    <property type="match status" value="1"/>
</dbReference>
<dbReference type="RefSeq" id="WP_012350460.1">
    <property type="nucleotide sequence ID" value="NC_010525.1"/>
</dbReference>
<dbReference type="STRING" id="444157.Tneu_1110"/>
<reference evidence="2" key="1">
    <citation type="submission" date="2008-03" db="EMBL/GenBank/DDBJ databases">
        <title>Complete sequence of Thermoproteus neutrophilus V24Sta.</title>
        <authorList>
            <consortium name="US DOE Joint Genome Institute"/>
            <person name="Copeland A."/>
            <person name="Lucas S."/>
            <person name="Lapidus A."/>
            <person name="Glavina del Rio T."/>
            <person name="Dalin E."/>
            <person name="Tice H."/>
            <person name="Bruce D."/>
            <person name="Goodwin L."/>
            <person name="Pitluck S."/>
            <person name="Sims D."/>
            <person name="Brettin T."/>
            <person name="Detter J.C."/>
            <person name="Han C."/>
            <person name="Kuske C.R."/>
            <person name="Schmutz J."/>
            <person name="Larimer F."/>
            <person name="Land M."/>
            <person name="Hauser L."/>
            <person name="Kyrpides N."/>
            <person name="Mikhailova N."/>
            <person name="Biddle J.F."/>
            <person name="Zhang Z."/>
            <person name="Fitz-Gibbon S.T."/>
            <person name="Lowe T.M."/>
            <person name="Saltikov C."/>
            <person name="House C.H."/>
            <person name="Richardson P."/>
        </authorList>
    </citation>
    <scope>NUCLEOTIDE SEQUENCE [LARGE SCALE GENOMIC DNA]</scope>
    <source>
        <strain evidence="2">V24Sta</strain>
    </source>
</reference>
<dbReference type="KEGG" id="tne:Tneu_1110"/>
<keyword evidence="3" id="KW-1185">Reference proteome</keyword>
<dbReference type="GeneID" id="6166264"/>
<evidence type="ECO:0000313" key="2">
    <source>
        <dbReference type="EMBL" id="ACB40041.1"/>
    </source>
</evidence>
<dbReference type="AlphaFoldDB" id="B1YE28"/>
<dbReference type="InterPro" id="IPR002500">
    <property type="entry name" value="PAPS_reduct_dom"/>
</dbReference>
<dbReference type="Proteomes" id="UP000001694">
    <property type="component" value="Chromosome"/>
</dbReference>
<dbReference type="SUPFAM" id="SSF52402">
    <property type="entry name" value="Adenine nucleotide alpha hydrolases-like"/>
    <property type="match status" value="1"/>
</dbReference>
<gene>
    <name evidence="2" type="ordered locus">Tneu_1110</name>
</gene>
<dbReference type="InterPro" id="IPR050128">
    <property type="entry name" value="Sulfate_adenylyltrnsfr_sub2"/>
</dbReference>
<dbReference type="GO" id="GO:0003824">
    <property type="term" value="F:catalytic activity"/>
    <property type="evidence" value="ECO:0007669"/>
    <property type="project" value="InterPro"/>
</dbReference>
<dbReference type="Pfam" id="PF01507">
    <property type="entry name" value="PAPS_reduct"/>
    <property type="match status" value="1"/>
</dbReference>
<proteinExistence type="predicted"/>
<dbReference type="EMBL" id="CP001014">
    <property type="protein sequence ID" value="ACB40041.1"/>
    <property type="molecule type" value="Genomic_DNA"/>
</dbReference>
<organism evidence="2 3">
    <name type="scientific">Pyrobaculum neutrophilum (strain DSM 2338 / JCM 9278 / NBRC 100436 / V24Sta)</name>
    <name type="common">Thermoproteus neutrophilus</name>
    <dbReference type="NCBI Taxonomy" id="444157"/>
    <lineage>
        <taxon>Archaea</taxon>
        <taxon>Thermoproteota</taxon>
        <taxon>Thermoprotei</taxon>
        <taxon>Thermoproteales</taxon>
        <taxon>Thermoproteaceae</taxon>
        <taxon>Pyrobaculum</taxon>
    </lineage>
</organism>
<dbReference type="Gene3D" id="3.40.50.620">
    <property type="entry name" value="HUPs"/>
    <property type="match status" value="1"/>
</dbReference>
<feature type="domain" description="Phosphoadenosine phosphosulphate reductase" evidence="1">
    <location>
        <begin position="24"/>
        <end position="235"/>
    </location>
</feature>
<dbReference type="PANTHER" id="PTHR43196">
    <property type="entry name" value="SULFATE ADENYLYLTRANSFERASE SUBUNIT 2"/>
    <property type="match status" value="1"/>
</dbReference>
<accession>B1YE28</accession>
<dbReference type="InterPro" id="IPR014729">
    <property type="entry name" value="Rossmann-like_a/b/a_fold"/>
</dbReference>
<sequence length="392" mass="45221">MSLDLLLSEAFEVFEEAALKYRTFVIAFSGGKDSTAAAILFYKWAKRRNGVKNRVVLLHNDTLSEIPEMELWVDHFARQFKAKMRELGTDVHVRYAYPHPTETWYWRVLVRGYPAPTFNFRWCVDMLKIEPTERELRRHANHVLVVGSRDEESGARAKSMKTRFGTCSGGGSCLGAYFSHGDIPKIAPIRFWTYDMVWSFLRAQKDFDVQPLEELYRGLAAGGSLGGRYGCWHCTLVRVQAANYSRPEYLYAEAVRTIYRALSDMGQHFREPKNTGYSRWGPLNAHARSIIYHAIKAAEELAGRKIFYGLDRAAIYGYTLRQIFYEMDPQRADAIIRRADPTDRRIPTAELRRLDKTHLAALDSYLSSQNHRDEKTSQALRQIITRLKENTA</sequence>